<sequence length="459" mass="50159" precursor="true">MRFIRSRCLTLALFIALQPTARGQDELSRPTSGPSLSAVGTGRSVSIGDRQPTESPLSLENAIDLALRQVSTFRQAELNQFIAQEELAQARAAFRPRVQLGSSYIYTSPSGMQGATAPSFIAANAINEYQLLLSVGGEVDLSGRLRANLGRARALLEAARAGTEAARRELIFATTEAYYQLALTTARRQAAERNLAAAEEFERITRLLLDGGEVAPVDLVRAQVQTATRRDELERARTEETVAANLLRALIGYSEAQPIAVRDLLAAMPQEGELERYAADLVQQRPELAQLEAERRASLEEARLARAERRPQITYSFGGGSDSSSLFHAGQNAGLTATVGLAIPIFDWGASRSRERQALLRAQVTDSELALARRRFIQEFNDARAQALAALRRLRTIGESVKAAESNLRTSIARYRAGEASIIEVTDAQTTLVAQQAALYQAIYDYQVARARLKQATGK</sequence>
<proteinExistence type="inferred from homology"/>
<reference evidence="10 11" key="1">
    <citation type="submission" date="2013-12" db="EMBL/GenBank/DDBJ databases">
        <authorList>
            <person name="Stott M."/>
        </authorList>
    </citation>
    <scope>NUCLEOTIDE SEQUENCE [LARGE SCALE GENOMIC DNA]</scope>
    <source>
        <strain evidence="10 11">K22</strain>
    </source>
</reference>
<evidence type="ECO:0000256" key="2">
    <source>
        <dbReference type="ARBA" id="ARBA00007613"/>
    </source>
</evidence>
<keyword evidence="5" id="KW-0812">Transmembrane</keyword>
<evidence type="ECO:0000256" key="9">
    <source>
        <dbReference type="SAM" id="SignalP"/>
    </source>
</evidence>
<dbReference type="OrthoDB" id="109229at2"/>
<evidence type="ECO:0000256" key="8">
    <source>
        <dbReference type="SAM" id="MobiDB-lite"/>
    </source>
</evidence>
<evidence type="ECO:0000256" key="4">
    <source>
        <dbReference type="ARBA" id="ARBA00022452"/>
    </source>
</evidence>
<feature type="signal peptide" evidence="9">
    <location>
        <begin position="1"/>
        <end position="23"/>
    </location>
</feature>
<evidence type="ECO:0000256" key="6">
    <source>
        <dbReference type="ARBA" id="ARBA00023136"/>
    </source>
</evidence>
<protein>
    <submittedName>
        <fullName evidence="10">Outer membrane protein</fullName>
    </submittedName>
</protein>
<keyword evidence="4" id="KW-1134">Transmembrane beta strand</keyword>
<evidence type="ECO:0000313" key="10">
    <source>
        <dbReference type="EMBL" id="CDM64240.1"/>
    </source>
</evidence>
<name>A0A0B6WVT1_9BACT</name>
<organism evidence="10 11">
    <name type="scientific">Pyrinomonas methylaliphatogenes</name>
    <dbReference type="NCBI Taxonomy" id="454194"/>
    <lineage>
        <taxon>Bacteria</taxon>
        <taxon>Pseudomonadati</taxon>
        <taxon>Acidobacteriota</taxon>
        <taxon>Blastocatellia</taxon>
        <taxon>Blastocatellales</taxon>
        <taxon>Pyrinomonadaceae</taxon>
        <taxon>Pyrinomonas</taxon>
    </lineage>
</organism>
<comment type="subcellular location">
    <subcellularLocation>
        <location evidence="1">Cell outer membrane</location>
    </subcellularLocation>
</comment>
<dbReference type="PANTHER" id="PTHR30026">
    <property type="entry name" value="OUTER MEMBRANE PROTEIN TOLC"/>
    <property type="match status" value="1"/>
</dbReference>
<dbReference type="GO" id="GO:0009279">
    <property type="term" value="C:cell outer membrane"/>
    <property type="evidence" value="ECO:0007669"/>
    <property type="project" value="UniProtKB-SubCell"/>
</dbReference>
<dbReference type="RefSeq" id="WP_041973321.1">
    <property type="nucleotide sequence ID" value="NZ_CBXV010000001.1"/>
</dbReference>
<evidence type="ECO:0000256" key="5">
    <source>
        <dbReference type="ARBA" id="ARBA00022692"/>
    </source>
</evidence>
<dbReference type="InterPro" id="IPR051906">
    <property type="entry name" value="TolC-like"/>
</dbReference>
<dbReference type="GO" id="GO:0015562">
    <property type="term" value="F:efflux transmembrane transporter activity"/>
    <property type="evidence" value="ECO:0007669"/>
    <property type="project" value="InterPro"/>
</dbReference>
<reference evidence="10 11" key="2">
    <citation type="submission" date="2015-01" db="EMBL/GenBank/DDBJ databases">
        <title>Complete genome sequence of Pyrinomonas methylaliphatogenes type strain K22T.</title>
        <authorList>
            <person name="Lee K.C.Y."/>
            <person name="Power J.F."/>
            <person name="Dunfield P.F."/>
            <person name="Morgan X.C."/>
            <person name="Huttenhower C."/>
            <person name="Stott M.B."/>
        </authorList>
    </citation>
    <scope>NUCLEOTIDE SEQUENCE [LARGE SCALE GENOMIC DNA]</scope>
    <source>
        <strain evidence="10 11">K22</strain>
    </source>
</reference>
<dbReference type="Pfam" id="PF02321">
    <property type="entry name" value="OEP"/>
    <property type="match status" value="2"/>
</dbReference>
<dbReference type="SUPFAM" id="SSF56954">
    <property type="entry name" value="Outer membrane efflux proteins (OEP)"/>
    <property type="match status" value="1"/>
</dbReference>
<feature type="chain" id="PRO_5002110858" evidence="9">
    <location>
        <begin position="24"/>
        <end position="459"/>
    </location>
</feature>
<feature type="region of interest" description="Disordered" evidence="8">
    <location>
        <begin position="24"/>
        <end position="55"/>
    </location>
</feature>
<gene>
    <name evidence="10" type="ORF">PYK22_00233</name>
</gene>
<dbReference type="EMBL" id="CBXV010000001">
    <property type="protein sequence ID" value="CDM64240.1"/>
    <property type="molecule type" value="Genomic_DNA"/>
</dbReference>
<evidence type="ECO:0000256" key="3">
    <source>
        <dbReference type="ARBA" id="ARBA00022448"/>
    </source>
</evidence>
<evidence type="ECO:0000256" key="1">
    <source>
        <dbReference type="ARBA" id="ARBA00004442"/>
    </source>
</evidence>
<dbReference type="AlphaFoldDB" id="A0A0B6WVT1"/>
<accession>A0A0B6WVT1</accession>
<keyword evidence="6" id="KW-0472">Membrane</keyword>
<keyword evidence="3" id="KW-0813">Transport</keyword>
<dbReference type="GO" id="GO:0015288">
    <property type="term" value="F:porin activity"/>
    <property type="evidence" value="ECO:0007669"/>
    <property type="project" value="TreeGrafter"/>
</dbReference>
<keyword evidence="9" id="KW-0732">Signal</keyword>
<keyword evidence="7" id="KW-0998">Cell outer membrane</keyword>
<comment type="similarity">
    <text evidence="2">Belongs to the outer membrane factor (OMF) (TC 1.B.17) family.</text>
</comment>
<keyword evidence="11" id="KW-1185">Reference proteome</keyword>
<dbReference type="PANTHER" id="PTHR30026:SF21">
    <property type="entry name" value="SLR1270 PROTEIN"/>
    <property type="match status" value="1"/>
</dbReference>
<dbReference type="Gene3D" id="1.20.1600.10">
    <property type="entry name" value="Outer membrane efflux proteins (OEP)"/>
    <property type="match status" value="1"/>
</dbReference>
<dbReference type="InterPro" id="IPR003423">
    <property type="entry name" value="OMP_efflux"/>
</dbReference>
<dbReference type="STRING" id="454194.PYK22_00233"/>
<evidence type="ECO:0000256" key="7">
    <source>
        <dbReference type="ARBA" id="ARBA00023237"/>
    </source>
</evidence>
<dbReference type="GO" id="GO:1990281">
    <property type="term" value="C:efflux pump complex"/>
    <property type="evidence" value="ECO:0007669"/>
    <property type="project" value="TreeGrafter"/>
</dbReference>
<dbReference type="Proteomes" id="UP000031518">
    <property type="component" value="Unassembled WGS sequence"/>
</dbReference>
<evidence type="ECO:0000313" key="11">
    <source>
        <dbReference type="Proteomes" id="UP000031518"/>
    </source>
</evidence>